<dbReference type="Gene3D" id="1.20.140.160">
    <property type="match status" value="1"/>
</dbReference>
<dbReference type="Proteomes" id="UP000237798">
    <property type="component" value="Unassembled WGS sequence"/>
</dbReference>
<evidence type="ECO:0000256" key="4">
    <source>
        <dbReference type="ARBA" id="ARBA00023163"/>
    </source>
</evidence>
<evidence type="ECO:0000313" key="9">
    <source>
        <dbReference type="Proteomes" id="UP000237798"/>
    </source>
</evidence>
<dbReference type="NCBIfam" id="NF005413">
    <property type="entry name" value="PRK06986.1"/>
    <property type="match status" value="1"/>
</dbReference>
<feature type="domain" description="RNA polymerase sigma-70" evidence="7">
    <location>
        <begin position="205"/>
        <end position="231"/>
    </location>
</feature>
<comment type="similarity">
    <text evidence="5">Belongs to the sigma-70 factor family.</text>
</comment>
<feature type="domain" description="RNA polymerase sigma-70" evidence="6">
    <location>
        <begin position="40"/>
        <end position="53"/>
    </location>
</feature>
<dbReference type="PANTHER" id="PTHR30385:SF7">
    <property type="entry name" value="RNA POLYMERASE SIGMA FACTOR FLIA"/>
    <property type="match status" value="1"/>
</dbReference>
<comment type="function">
    <text evidence="5">Sigma factors are initiation factors that promote the attachment of RNA polymerase to specific initiation sites and are then released.</text>
</comment>
<dbReference type="SUPFAM" id="SSF88659">
    <property type="entry name" value="Sigma3 and sigma4 domains of RNA polymerase sigma factors"/>
    <property type="match status" value="2"/>
</dbReference>
<name>A0A2T0BRU6_9CLOT</name>
<dbReference type="SUPFAM" id="SSF88946">
    <property type="entry name" value="Sigma2 domain of RNA polymerase sigma factors"/>
    <property type="match status" value="1"/>
</dbReference>
<dbReference type="InterPro" id="IPR000943">
    <property type="entry name" value="RNA_pol_sigma70"/>
</dbReference>
<dbReference type="Pfam" id="PF04539">
    <property type="entry name" value="Sigma70_r3"/>
    <property type="match status" value="1"/>
</dbReference>
<dbReference type="InterPro" id="IPR014284">
    <property type="entry name" value="RNA_pol_sigma-70_dom"/>
</dbReference>
<keyword evidence="3 5" id="KW-0238">DNA-binding</keyword>
<dbReference type="PROSITE" id="PS00715">
    <property type="entry name" value="SIGMA70_1"/>
    <property type="match status" value="1"/>
</dbReference>
<keyword evidence="9" id="KW-1185">Reference proteome</keyword>
<dbReference type="Pfam" id="PF04542">
    <property type="entry name" value="Sigma70_r2"/>
    <property type="match status" value="1"/>
</dbReference>
<dbReference type="RefSeq" id="WP_106007907.1">
    <property type="nucleotide sequence ID" value="NZ_JALCPJ010000001.1"/>
</dbReference>
<dbReference type="GO" id="GO:0003677">
    <property type="term" value="F:DNA binding"/>
    <property type="evidence" value="ECO:0007669"/>
    <property type="project" value="UniProtKB-KW"/>
</dbReference>
<dbReference type="AlphaFoldDB" id="A0A2T0BRU6"/>
<dbReference type="PROSITE" id="PS00716">
    <property type="entry name" value="SIGMA70_2"/>
    <property type="match status" value="1"/>
</dbReference>
<dbReference type="NCBIfam" id="TIGR02479">
    <property type="entry name" value="FliA_WhiG"/>
    <property type="match status" value="1"/>
</dbReference>
<evidence type="ECO:0000256" key="3">
    <source>
        <dbReference type="ARBA" id="ARBA00023125"/>
    </source>
</evidence>
<dbReference type="NCBIfam" id="TIGR02937">
    <property type="entry name" value="sigma70-ECF"/>
    <property type="match status" value="1"/>
</dbReference>
<dbReference type="GO" id="GO:0003899">
    <property type="term" value="F:DNA-directed RNA polymerase activity"/>
    <property type="evidence" value="ECO:0007669"/>
    <property type="project" value="InterPro"/>
</dbReference>
<dbReference type="PIRSF" id="PIRSF000770">
    <property type="entry name" value="RNA_pol_sigma-SigE/K"/>
    <property type="match status" value="1"/>
</dbReference>
<proteinExistence type="inferred from homology"/>
<dbReference type="EMBL" id="PVXP01000003">
    <property type="protein sequence ID" value="PRR86604.1"/>
    <property type="molecule type" value="Genomic_DNA"/>
</dbReference>
<organism evidence="8 9">
    <name type="scientific">Clostridium luticellarii</name>
    <dbReference type="NCBI Taxonomy" id="1691940"/>
    <lineage>
        <taxon>Bacteria</taxon>
        <taxon>Bacillati</taxon>
        <taxon>Bacillota</taxon>
        <taxon>Clostridia</taxon>
        <taxon>Eubacteriales</taxon>
        <taxon>Clostridiaceae</taxon>
        <taxon>Clostridium</taxon>
    </lineage>
</organism>
<dbReference type="Pfam" id="PF04545">
    <property type="entry name" value="Sigma70_r4"/>
    <property type="match status" value="1"/>
</dbReference>
<comment type="caution">
    <text evidence="8">The sequence shown here is derived from an EMBL/GenBank/DDBJ whole genome shotgun (WGS) entry which is preliminary data.</text>
</comment>
<evidence type="ECO:0000256" key="1">
    <source>
        <dbReference type="ARBA" id="ARBA00023015"/>
    </source>
</evidence>
<keyword evidence="4 5" id="KW-0804">Transcription</keyword>
<accession>A0A2T0BRU6</accession>
<gene>
    <name evidence="8" type="primary">sigD</name>
    <name evidence="8" type="ORF">CLLU_04050</name>
</gene>
<evidence type="ECO:0000256" key="2">
    <source>
        <dbReference type="ARBA" id="ARBA00023082"/>
    </source>
</evidence>
<evidence type="ECO:0000259" key="7">
    <source>
        <dbReference type="PROSITE" id="PS00716"/>
    </source>
</evidence>
<dbReference type="PANTHER" id="PTHR30385">
    <property type="entry name" value="SIGMA FACTOR F FLAGELLAR"/>
    <property type="match status" value="1"/>
</dbReference>
<sequence length="245" mass="28177">MALANELNVKEELVKKYLPLVKYIASRVIIGKTKYIEYEDLVSYGILGLMDAMNKFDKGRGMKFSTYASIRIKGAMIDELRRNSPISKGSMDKLNRYNGAVESLQKELGREPKSIEIANKLHISLKEMMEIENYINYISIVSLEDLIFSDDDDIALIGTIEDTKSPSPEKSLEEKEKLEYLAKALELLNEKDNLVLTLYYYEGLTLKEIGHILNVSESRVCQLHSRAIIHLRKAMIKLKYNIYRQ</sequence>
<evidence type="ECO:0000259" key="6">
    <source>
        <dbReference type="PROSITE" id="PS00715"/>
    </source>
</evidence>
<dbReference type="InterPro" id="IPR007630">
    <property type="entry name" value="RNA_pol_sigma70_r4"/>
</dbReference>
<dbReference type="PRINTS" id="PR00046">
    <property type="entry name" value="SIGMA70FCT"/>
</dbReference>
<dbReference type="InterPro" id="IPR013325">
    <property type="entry name" value="RNA_pol_sigma_r2"/>
</dbReference>
<evidence type="ECO:0000313" key="8">
    <source>
        <dbReference type="EMBL" id="PRR86604.1"/>
    </source>
</evidence>
<keyword evidence="2 5" id="KW-0731">Sigma factor</keyword>
<dbReference type="OrthoDB" id="9799825at2"/>
<dbReference type="InterPro" id="IPR007624">
    <property type="entry name" value="RNA_pol_sigma70_r3"/>
</dbReference>
<dbReference type="CDD" id="cd06171">
    <property type="entry name" value="Sigma70_r4"/>
    <property type="match status" value="1"/>
</dbReference>
<dbReference type="InterPro" id="IPR012845">
    <property type="entry name" value="RNA_pol_sigma_FliA_WhiG"/>
</dbReference>
<dbReference type="GO" id="GO:0006352">
    <property type="term" value="P:DNA-templated transcription initiation"/>
    <property type="evidence" value="ECO:0007669"/>
    <property type="project" value="InterPro"/>
</dbReference>
<reference evidence="8 9" key="1">
    <citation type="submission" date="2018-03" db="EMBL/GenBank/DDBJ databases">
        <title>Genome sequence of Clostridium luticellarii DSM 29923.</title>
        <authorList>
            <person name="Poehlein A."/>
            <person name="Daniel R."/>
        </authorList>
    </citation>
    <scope>NUCLEOTIDE SEQUENCE [LARGE SCALE GENOMIC DNA]</scope>
    <source>
        <strain evidence="8 9">DSM 29923</strain>
    </source>
</reference>
<dbReference type="GO" id="GO:0016987">
    <property type="term" value="F:sigma factor activity"/>
    <property type="evidence" value="ECO:0007669"/>
    <property type="project" value="UniProtKB-KW"/>
</dbReference>
<keyword evidence="1 5" id="KW-0805">Transcription regulation</keyword>
<dbReference type="Gene3D" id="1.10.1740.10">
    <property type="match status" value="1"/>
</dbReference>
<dbReference type="InterPro" id="IPR013324">
    <property type="entry name" value="RNA_pol_sigma_r3/r4-like"/>
</dbReference>
<protein>
    <recommendedName>
        <fullName evidence="5">RNA polymerase sigma factor</fullName>
    </recommendedName>
</protein>
<evidence type="ECO:0000256" key="5">
    <source>
        <dbReference type="RuleBase" id="RU362124"/>
    </source>
</evidence>
<dbReference type="InterPro" id="IPR007627">
    <property type="entry name" value="RNA_pol_sigma70_r2"/>
</dbReference>